<dbReference type="InterPro" id="IPR010262">
    <property type="entry name" value="Arylsulfotransferase_bact"/>
</dbReference>
<evidence type="ECO:0000313" key="1">
    <source>
        <dbReference type="EMBL" id="KAK3288921.1"/>
    </source>
</evidence>
<accession>A0AAE0H4Q7</accession>
<name>A0AAE0H4Q7_9CHLO</name>
<dbReference type="EMBL" id="LGRX02000309">
    <property type="protein sequence ID" value="KAK3288921.1"/>
    <property type="molecule type" value="Genomic_DNA"/>
</dbReference>
<protein>
    <submittedName>
        <fullName evidence="1">Uncharacterized protein</fullName>
    </submittedName>
</protein>
<dbReference type="Proteomes" id="UP001190700">
    <property type="component" value="Unassembled WGS sequence"/>
</dbReference>
<gene>
    <name evidence="1" type="ORF">CYMTET_3621</name>
</gene>
<dbReference type="AlphaFoldDB" id="A0AAE0H4Q7"/>
<comment type="caution">
    <text evidence="1">The sequence shown here is derived from an EMBL/GenBank/DDBJ whole genome shotgun (WGS) entry which is preliminary data.</text>
</comment>
<keyword evidence="2" id="KW-1185">Reference proteome</keyword>
<dbReference type="PANTHER" id="PTHR35340:SF5">
    <property type="entry name" value="ASST-DOMAIN-CONTAINING PROTEIN"/>
    <property type="match status" value="1"/>
</dbReference>
<evidence type="ECO:0000313" key="2">
    <source>
        <dbReference type="Proteomes" id="UP001190700"/>
    </source>
</evidence>
<sequence length="669" mass="75497">MFASARAEQKASGFAQPAIQSDSFQEIFAPETKPDTIPIEDGYQQLFRLLKRVAPYVQDPRKLRDYKQIKHKLYVATNKEMNETANSTRCWFNQEAVSIYDKTKVRDAGFVLYSEMYKPSKQQDEVEDVEGIQWTYLVNLEGRLVHSWYTPMYPSLFSPKLLSDGNLLRMAWGSYAPMFIEERNSISYVQEMDWNGFLNKSCRVASADALTVPHHDVWKTDAGTYLMPVWKRHPTKVCIESFGLDPDAVKAQRMFSQGEDYGCMMDGIQEFQMKDADDFEAECDVVWEWWVSDHYVQDHDSKKSNYGNVTAHPELLDANYVDATDENYLKSGQMQSLHINSITYNEELKQILVSSFVTGEVYIVEHTKSTEDAAAHKGGVYGMGGDFLYRAGNPSAYRRDSFAAKATDVAGDGTETASKQRLFYKCHTAQWIPKGFPGEGHLLVFSNGFMMPQEQQDAAEKAVPLGKDHHSYSAAVEFKTPFTHKDRNQTTVQSETSISVSSSGLGSVKGVSDEFPEGKMLSGSIPGLYNYDAIEDTAHPFGGELAWVWNAINDVKVLRFGGVERLQSGNTFVTMSNGETGWRLMEVTPDGEVVWRMRPPSEAPNVASYASRQVFRAHRYPMGFAAFKNRTMDPICSPPIQDRISDFVNARIWNPPSEAQGNANEENVL</sequence>
<dbReference type="PANTHER" id="PTHR35340">
    <property type="entry name" value="PQQ ENZYME REPEAT PROTEIN-RELATED"/>
    <property type="match status" value="1"/>
</dbReference>
<dbReference type="InterPro" id="IPR053143">
    <property type="entry name" value="Arylsulfate_ST"/>
</dbReference>
<proteinExistence type="predicted"/>
<dbReference type="Pfam" id="PF05935">
    <property type="entry name" value="Arylsulfotrans"/>
    <property type="match status" value="1"/>
</dbReference>
<reference evidence="1 2" key="1">
    <citation type="journal article" date="2015" name="Genome Biol. Evol.">
        <title>Comparative Genomics of a Bacterivorous Green Alga Reveals Evolutionary Causalities and Consequences of Phago-Mixotrophic Mode of Nutrition.</title>
        <authorList>
            <person name="Burns J.A."/>
            <person name="Paasch A."/>
            <person name="Narechania A."/>
            <person name="Kim E."/>
        </authorList>
    </citation>
    <scope>NUCLEOTIDE SEQUENCE [LARGE SCALE GENOMIC DNA]</scope>
    <source>
        <strain evidence="1 2">PLY_AMNH</strain>
    </source>
</reference>
<organism evidence="1 2">
    <name type="scientific">Cymbomonas tetramitiformis</name>
    <dbReference type="NCBI Taxonomy" id="36881"/>
    <lineage>
        <taxon>Eukaryota</taxon>
        <taxon>Viridiplantae</taxon>
        <taxon>Chlorophyta</taxon>
        <taxon>Pyramimonadophyceae</taxon>
        <taxon>Pyramimonadales</taxon>
        <taxon>Pyramimonadaceae</taxon>
        <taxon>Cymbomonas</taxon>
    </lineage>
</organism>
<dbReference type="GO" id="GO:0004062">
    <property type="term" value="F:aryl sulfotransferase activity"/>
    <property type="evidence" value="ECO:0007669"/>
    <property type="project" value="InterPro"/>
</dbReference>